<dbReference type="PROSITE" id="PS51908">
    <property type="entry name" value="ZF_UBZ4"/>
    <property type="match status" value="1"/>
</dbReference>
<dbReference type="CDD" id="cd18186">
    <property type="entry name" value="BTB_POZ_ZBTB_KLHL-like"/>
    <property type="match status" value="1"/>
</dbReference>
<dbReference type="SUPFAM" id="SSF54695">
    <property type="entry name" value="POZ domain"/>
    <property type="match status" value="1"/>
</dbReference>
<dbReference type="Proteomes" id="UP000014680">
    <property type="component" value="Unassembled WGS sequence"/>
</dbReference>
<evidence type="ECO:0000256" key="5">
    <source>
        <dbReference type="ARBA" id="ARBA00023204"/>
    </source>
</evidence>
<dbReference type="GO" id="GO:0003677">
    <property type="term" value="F:DNA binding"/>
    <property type="evidence" value="ECO:0007669"/>
    <property type="project" value="InterPro"/>
</dbReference>
<accession>A0A0A1TXE7</accession>
<dbReference type="InterPro" id="IPR006642">
    <property type="entry name" value="Rad18_UBZ4"/>
</dbReference>
<evidence type="ECO:0000313" key="10">
    <source>
        <dbReference type="EMBL" id="ELP85958.1"/>
    </source>
</evidence>
<evidence type="ECO:0000256" key="6">
    <source>
        <dbReference type="PROSITE-ProRule" id="PRU01256"/>
    </source>
</evidence>
<feature type="compositionally biased region" description="Basic and acidic residues" evidence="7">
    <location>
        <begin position="61"/>
        <end position="94"/>
    </location>
</feature>
<gene>
    <name evidence="10" type="ORF">EIN_135820</name>
</gene>
<proteinExistence type="predicted"/>
<keyword evidence="4" id="KW-0862">Zinc</keyword>
<dbReference type="OrthoDB" id="5964500at2759"/>
<reference evidence="10 11" key="1">
    <citation type="submission" date="2012-10" db="EMBL/GenBank/DDBJ databases">
        <authorList>
            <person name="Zafar N."/>
            <person name="Inman J."/>
            <person name="Hall N."/>
            <person name="Lorenzi H."/>
            <person name="Caler E."/>
        </authorList>
    </citation>
    <scope>NUCLEOTIDE SEQUENCE [LARGE SCALE GENOMIC DNA]</scope>
    <source>
        <strain evidence="10 11">IP1</strain>
    </source>
</reference>
<evidence type="ECO:0000256" key="7">
    <source>
        <dbReference type="SAM" id="MobiDB-lite"/>
    </source>
</evidence>
<dbReference type="PROSITE" id="PS50097">
    <property type="entry name" value="BTB"/>
    <property type="match status" value="1"/>
</dbReference>
<dbReference type="AlphaFoldDB" id="A0A0A1TXE7"/>
<dbReference type="GO" id="GO:0008270">
    <property type="term" value="F:zinc ion binding"/>
    <property type="evidence" value="ECO:0007669"/>
    <property type="project" value="UniProtKB-KW"/>
</dbReference>
<dbReference type="RefSeq" id="XP_004185304.1">
    <property type="nucleotide sequence ID" value="XM_004185256.1"/>
</dbReference>
<dbReference type="InterPro" id="IPR011011">
    <property type="entry name" value="Znf_FYVE_PHD"/>
</dbReference>
<evidence type="ECO:0008006" key="12">
    <source>
        <dbReference type="Google" id="ProtNLM"/>
    </source>
</evidence>
<organism evidence="10 11">
    <name type="scientific">Entamoeba invadens IP1</name>
    <dbReference type="NCBI Taxonomy" id="370355"/>
    <lineage>
        <taxon>Eukaryota</taxon>
        <taxon>Amoebozoa</taxon>
        <taxon>Evosea</taxon>
        <taxon>Archamoebae</taxon>
        <taxon>Mastigamoebida</taxon>
        <taxon>Entamoebidae</taxon>
        <taxon>Entamoeba</taxon>
    </lineage>
</organism>
<dbReference type="KEGG" id="eiv:EIN_135820"/>
<dbReference type="EMBL" id="KB207027">
    <property type="protein sequence ID" value="ELP85958.1"/>
    <property type="molecule type" value="Genomic_DNA"/>
</dbReference>
<dbReference type="GeneID" id="14884933"/>
<dbReference type="Gene3D" id="3.30.40.10">
    <property type="entry name" value="Zinc/RING finger domain, C3HC4 (zinc finger)"/>
    <property type="match status" value="1"/>
</dbReference>
<dbReference type="InterPro" id="IPR000210">
    <property type="entry name" value="BTB/POZ_dom"/>
</dbReference>
<dbReference type="InterPro" id="IPR011333">
    <property type="entry name" value="SKP1/BTB/POZ_sf"/>
</dbReference>
<dbReference type="InterPro" id="IPR013083">
    <property type="entry name" value="Znf_RING/FYVE/PHD"/>
</dbReference>
<evidence type="ECO:0000259" key="8">
    <source>
        <dbReference type="PROSITE" id="PS50097"/>
    </source>
</evidence>
<keyword evidence="11" id="KW-1185">Reference proteome</keyword>
<evidence type="ECO:0000313" key="11">
    <source>
        <dbReference type="Proteomes" id="UP000014680"/>
    </source>
</evidence>
<evidence type="ECO:0000256" key="4">
    <source>
        <dbReference type="ARBA" id="ARBA00022833"/>
    </source>
</evidence>
<feature type="domain" description="BTB" evidence="8">
    <location>
        <begin position="205"/>
        <end position="269"/>
    </location>
</feature>
<dbReference type="GO" id="GO:0006281">
    <property type="term" value="P:DNA repair"/>
    <property type="evidence" value="ECO:0007669"/>
    <property type="project" value="UniProtKB-KW"/>
</dbReference>
<evidence type="ECO:0000256" key="1">
    <source>
        <dbReference type="ARBA" id="ARBA00022723"/>
    </source>
</evidence>
<name>A0A0A1TXE7_ENTIV</name>
<keyword evidence="2 6" id="KW-0227">DNA damage</keyword>
<keyword evidence="1" id="KW-0479">Metal-binding</keyword>
<dbReference type="CDD" id="cd00065">
    <property type="entry name" value="FYVE_like_SF"/>
    <property type="match status" value="1"/>
</dbReference>
<feature type="region of interest" description="Disordered" evidence="7">
    <location>
        <begin position="41"/>
        <end position="102"/>
    </location>
</feature>
<keyword evidence="3 6" id="KW-0863">Zinc-finger</keyword>
<feature type="compositionally biased region" description="Pro residues" evidence="7">
    <location>
        <begin position="48"/>
        <end position="59"/>
    </location>
</feature>
<sequence>MAENMEMVPCPICGELFPVTQIEQHANFCIDSIVFGRRVPSNPQQFHVPPPQHPPPFPNAPKKEEKEMKESKEVNRREKKTEHTEMKDEPEMKDIPQLPPPPMDKIEPNELEESGVTVEKDENLFEIIFNVMNNKEHADNEKSEEVDVAQTENFTKLKKAVDPLVFMATKQAKHNTESRSKDIEMEWSGESNVFPLLLVKDKRYFDTIIYFPQEEEKVITAHSFVLAARSPLFQVELGEMEKRQGVYYYEVGGYTYEEFTVLIQFMYDSVEHSELEKSPRLKQLDSIYSPSTNTFIQDILLLHNKKFFDGFFEFSDGYSVEKVGFNRVLLYLFSRYFEKLLEKEQNEFLMKKVSTTDTENTQERGKGMQEIMPTSDPTPCVVEVKLEKGEMSAACQGIGEFIKYIYLNGTYRLDENCVDENMNQKVIPMLLYFSYVFDEEELSVECERVLCQNLLINAMNCNLVFSYVKKCSEQFKKYLVNSLVESMYSSPFQYDAVSIWKAEIVNLVFDSVKDIIQYDKVKRGIHSIEEVPTNVTEIFLRDINKVGIIGSIAFVNKTSELCEPVSLVCLAIFYDIVTRSEVDQMLRVEGYHALLPIITACWIGTNYQSNVQKHLNDLIDIILNHLSKNFLALATTRNHSQTAQGFFEKVSMHLQRNVQAKPTCNVCNEKLGFFTKWCELCGAQICKKCSLVGEIYDTRSKSFVRRTVCYRCHRIWTFLSSEEFYRSEIA</sequence>
<dbReference type="SUPFAM" id="SSF57903">
    <property type="entry name" value="FYVE/PHD zinc finger"/>
    <property type="match status" value="1"/>
</dbReference>
<feature type="domain" description="UBZ4-type" evidence="9">
    <location>
        <begin position="7"/>
        <end position="34"/>
    </location>
</feature>
<evidence type="ECO:0000256" key="2">
    <source>
        <dbReference type="ARBA" id="ARBA00022763"/>
    </source>
</evidence>
<dbReference type="VEuPathDB" id="AmoebaDB:EIN_135820"/>
<evidence type="ECO:0000259" key="9">
    <source>
        <dbReference type="PROSITE" id="PS51908"/>
    </source>
</evidence>
<keyword evidence="5 6" id="KW-0234">DNA repair</keyword>
<protein>
    <recommendedName>
        <fullName evidence="12">BTB domain-containing protein</fullName>
    </recommendedName>
</protein>
<evidence type="ECO:0000256" key="3">
    <source>
        <dbReference type="ARBA" id="ARBA00022771"/>
    </source>
</evidence>
<dbReference type="Gene3D" id="3.30.710.10">
    <property type="entry name" value="Potassium Channel Kv1.1, Chain A"/>
    <property type="match status" value="1"/>
</dbReference>
<dbReference type="Pfam" id="PF00651">
    <property type="entry name" value="BTB"/>
    <property type="match status" value="1"/>
</dbReference>